<comment type="caution">
    <text evidence="7">The sequence shown here is derived from an EMBL/GenBank/DDBJ whole genome shotgun (WGS) entry which is preliminary data.</text>
</comment>
<dbReference type="PROSITE" id="PS50055">
    <property type="entry name" value="TYR_PHOSPHATASE_PTP"/>
    <property type="match status" value="1"/>
</dbReference>
<dbReference type="PANTHER" id="PTHR19134">
    <property type="entry name" value="RECEPTOR-TYPE TYROSINE-PROTEIN PHOSPHATASE"/>
    <property type="match status" value="1"/>
</dbReference>
<dbReference type="InterPro" id="IPR036873">
    <property type="entry name" value="Rhodanese-like_dom_sf"/>
</dbReference>
<feature type="domain" description="Tyrosine-protein phosphatase" evidence="4">
    <location>
        <begin position="439"/>
        <end position="710"/>
    </location>
</feature>
<dbReference type="InterPro" id="IPR016130">
    <property type="entry name" value="Tyr_Pase_AS"/>
</dbReference>
<dbReference type="GeneID" id="28730492"/>
<dbReference type="PROSITE" id="PS50056">
    <property type="entry name" value="TYR_PHOSPHATASE_2"/>
    <property type="match status" value="1"/>
</dbReference>
<comment type="similarity">
    <text evidence="1">Belongs to the protein-tyrosine phosphatase family. Non-receptor class subfamily.</text>
</comment>
<feature type="region of interest" description="Disordered" evidence="3">
    <location>
        <begin position="1"/>
        <end position="72"/>
    </location>
</feature>
<dbReference type="InterPro" id="IPR000242">
    <property type="entry name" value="PTP_cat"/>
</dbReference>
<dbReference type="InterPro" id="IPR001763">
    <property type="entry name" value="Rhodanese-like_dom"/>
</dbReference>
<dbReference type="OrthoDB" id="6058203at2759"/>
<evidence type="ECO:0000256" key="1">
    <source>
        <dbReference type="ARBA" id="ARBA00009649"/>
    </source>
</evidence>
<dbReference type="SUPFAM" id="SSF52799">
    <property type="entry name" value="(Phosphotyrosine protein) phosphatases II"/>
    <property type="match status" value="1"/>
</dbReference>
<sequence length="718" mass="80032">MAGGQPIEVPPTPAATRPSEPDYFSQAGSSTNASNLPSAEMAPHPWAQMFGPSALPTTAAMPPAEDLQPLKPSIRPMGIPPVAYNRASTLPNISSPSEGSVHSKFKPIDPPVLLQLLEGKAPVGYLTPKHVLIVDIRPPTAYARAHLRTSINLSAPTTLLRRSDFSIQRLETEVVEEGSVRDTFCQWHLYKHGEAAKSSWIVVLDVDSNKTTANARSTTGGGGASLLGLLRKFEQDGYEGSLCWLRGGFQAMSRCVAAQPWVEKGAHIPSLATTSAPATRRTLGLSMDAFSRSTVSYLHQGVNNQSFAMNPFFDNIRQNLELSCGITDVVPLPMDLRDEDMKRLPRFLRTLAKMDDKTRANHLAEHFFSVEKSEQQRLQQIMQRHSAESVLGKFKPASPSVTTSLSRRAAYPYLSEEKDVSQESFPLSISAALERGTHHRYRNFWTYEHGRVKLLRPPHDDSYINASYINPLRFVGMHRVYIATQAPLPNTFSAFWSVVWENKIQTIIMAALEYESGRQKCDVYWENGSAGPFFVTLEKEETLNQKELQAGSCEEKVVICRTLALRDTREPDEPTRTVTQYQFLTWPDHGVPDTPAEILGLIRHTHTTQPTRTHDDIPPTLVHCSAGIGRTGTYIMVDALCAFYSYIRSLRDHAVKTSATLDPQDALALTCWESEEDLIFDAVMVMREQRMSMIETVRQYVFVYKAVVAALLETDSVP</sequence>
<dbReference type="GO" id="GO:0004725">
    <property type="term" value="F:protein tyrosine phosphatase activity"/>
    <property type="evidence" value="ECO:0007669"/>
    <property type="project" value="UniProtKB-EC"/>
</dbReference>
<dbReference type="InterPro" id="IPR000387">
    <property type="entry name" value="Tyr_Pase_dom"/>
</dbReference>
<evidence type="ECO:0000313" key="7">
    <source>
        <dbReference type="EMBL" id="KOS13979.1"/>
    </source>
</evidence>
<proteinExistence type="inferred from homology"/>
<dbReference type="VEuPathDB" id="FungiDB:Malapachy_4161"/>
<feature type="domain" description="Rhodanese" evidence="6">
    <location>
        <begin position="127"/>
        <end position="257"/>
    </location>
</feature>
<feature type="compositionally biased region" description="Polar residues" evidence="3">
    <location>
        <begin position="26"/>
        <end position="37"/>
    </location>
</feature>
<name>A0A0N0RS76_9BASI</name>
<dbReference type="InterPro" id="IPR050348">
    <property type="entry name" value="Protein-Tyr_Phosphatase"/>
</dbReference>
<dbReference type="SMART" id="SM00404">
    <property type="entry name" value="PTPc_motif"/>
    <property type="match status" value="1"/>
</dbReference>
<dbReference type="EMBL" id="LGAV01000004">
    <property type="protein sequence ID" value="KOS13979.1"/>
    <property type="molecule type" value="Genomic_DNA"/>
</dbReference>
<dbReference type="Pfam" id="PF00581">
    <property type="entry name" value="Rhodanese"/>
    <property type="match status" value="1"/>
</dbReference>
<dbReference type="EC" id="3.1.3.48" evidence="2"/>
<dbReference type="Pfam" id="PF00102">
    <property type="entry name" value="Y_phosphatase"/>
    <property type="match status" value="1"/>
</dbReference>
<dbReference type="AlphaFoldDB" id="A0A0N0RS76"/>
<dbReference type="Proteomes" id="UP000037751">
    <property type="component" value="Unassembled WGS sequence"/>
</dbReference>
<dbReference type="Gene3D" id="3.40.250.10">
    <property type="entry name" value="Rhodanese-like domain"/>
    <property type="match status" value="1"/>
</dbReference>
<dbReference type="STRING" id="77020.A0A0N0RS76"/>
<dbReference type="Gene3D" id="3.90.190.10">
    <property type="entry name" value="Protein tyrosine phosphatase superfamily"/>
    <property type="match status" value="1"/>
</dbReference>
<evidence type="ECO:0000256" key="2">
    <source>
        <dbReference type="ARBA" id="ARBA00013064"/>
    </source>
</evidence>
<dbReference type="InterPro" id="IPR003595">
    <property type="entry name" value="Tyr_Pase_cat"/>
</dbReference>
<reference evidence="7 8" key="1">
    <citation type="submission" date="2015-07" db="EMBL/GenBank/DDBJ databases">
        <title>Draft Genome Sequence of Malassezia furfur CBS1878 and Malassezia pachydermatis CBS1879.</title>
        <authorList>
            <person name="Triana S."/>
            <person name="Ohm R."/>
            <person name="Gonzalez A."/>
            <person name="DeCock H."/>
            <person name="Restrepo S."/>
            <person name="Celis A."/>
        </authorList>
    </citation>
    <scope>NUCLEOTIDE SEQUENCE [LARGE SCALE GENOMIC DNA]</scope>
    <source>
        <strain evidence="7 8">CBS 1879</strain>
    </source>
</reference>
<accession>A0A0N0RS76</accession>
<dbReference type="PRINTS" id="PR00700">
    <property type="entry name" value="PRTYPHPHTASE"/>
</dbReference>
<evidence type="ECO:0000313" key="8">
    <source>
        <dbReference type="Proteomes" id="UP000037751"/>
    </source>
</evidence>
<evidence type="ECO:0000259" key="4">
    <source>
        <dbReference type="PROSITE" id="PS50055"/>
    </source>
</evidence>
<evidence type="ECO:0000259" key="5">
    <source>
        <dbReference type="PROSITE" id="PS50056"/>
    </source>
</evidence>
<dbReference type="CDD" id="cd18533">
    <property type="entry name" value="PTP_fungal"/>
    <property type="match status" value="1"/>
</dbReference>
<gene>
    <name evidence="7" type="ORF">Malapachy_4161</name>
</gene>
<dbReference type="SMART" id="SM00194">
    <property type="entry name" value="PTPc"/>
    <property type="match status" value="1"/>
</dbReference>
<dbReference type="SUPFAM" id="SSF52821">
    <property type="entry name" value="Rhodanese/Cell cycle control phosphatase"/>
    <property type="match status" value="1"/>
</dbReference>
<dbReference type="PANTHER" id="PTHR19134:SF561">
    <property type="entry name" value="PROTEIN TYROSINE PHOSPHATASE 36E, ISOFORM A"/>
    <property type="match status" value="1"/>
</dbReference>
<organism evidence="7 8">
    <name type="scientific">Malassezia pachydermatis</name>
    <dbReference type="NCBI Taxonomy" id="77020"/>
    <lineage>
        <taxon>Eukaryota</taxon>
        <taxon>Fungi</taxon>
        <taxon>Dikarya</taxon>
        <taxon>Basidiomycota</taxon>
        <taxon>Ustilaginomycotina</taxon>
        <taxon>Malasseziomycetes</taxon>
        <taxon>Malasseziales</taxon>
        <taxon>Malasseziaceae</taxon>
        <taxon>Malassezia</taxon>
    </lineage>
</organism>
<dbReference type="PROSITE" id="PS50206">
    <property type="entry name" value="RHODANESE_3"/>
    <property type="match status" value="1"/>
</dbReference>
<dbReference type="InterPro" id="IPR029021">
    <property type="entry name" value="Prot-tyrosine_phosphatase-like"/>
</dbReference>
<dbReference type="RefSeq" id="XP_017991611.1">
    <property type="nucleotide sequence ID" value="XM_018138616.1"/>
</dbReference>
<dbReference type="PROSITE" id="PS00383">
    <property type="entry name" value="TYR_PHOSPHATASE_1"/>
    <property type="match status" value="1"/>
</dbReference>
<evidence type="ECO:0000256" key="3">
    <source>
        <dbReference type="SAM" id="MobiDB-lite"/>
    </source>
</evidence>
<feature type="domain" description="Tyrosine specific protein phosphatases" evidence="5">
    <location>
        <begin position="596"/>
        <end position="701"/>
    </location>
</feature>
<protein>
    <recommendedName>
        <fullName evidence="2">protein-tyrosine-phosphatase</fullName>
        <ecNumber evidence="2">3.1.3.48</ecNumber>
    </recommendedName>
</protein>
<keyword evidence="8" id="KW-1185">Reference proteome</keyword>
<evidence type="ECO:0000259" key="6">
    <source>
        <dbReference type="PROSITE" id="PS50206"/>
    </source>
</evidence>